<comment type="caution">
    <text evidence="4">The sequence shown here is derived from an EMBL/GenBank/DDBJ whole genome shotgun (WGS) entry which is preliminary data.</text>
</comment>
<dbReference type="PANTHER" id="PTHR10963">
    <property type="entry name" value="GLYCOSYL HYDROLASE-RELATED"/>
    <property type="match status" value="1"/>
</dbReference>
<dbReference type="EMBL" id="JAKELL010000097">
    <property type="protein sequence ID" value="KAH8982707.1"/>
    <property type="molecule type" value="Genomic_DNA"/>
</dbReference>
<feature type="signal peptide" evidence="2">
    <location>
        <begin position="1"/>
        <end position="16"/>
    </location>
</feature>
<evidence type="ECO:0000256" key="1">
    <source>
        <dbReference type="SAM" id="MobiDB-lite"/>
    </source>
</evidence>
<feature type="chain" id="PRO_5042239924" evidence="2">
    <location>
        <begin position="17"/>
        <end position="328"/>
    </location>
</feature>
<protein>
    <submittedName>
        <fullName evidence="4">Glycoside hydrolase family 16 protein</fullName>
    </submittedName>
</protein>
<keyword evidence="4" id="KW-0378">Hydrolase</keyword>
<dbReference type="InterPro" id="IPR050546">
    <property type="entry name" value="Glycosyl_Hydrlase_16"/>
</dbReference>
<feature type="domain" description="GH16" evidence="3">
    <location>
        <begin position="32"/>
        <end position="295"/>
    </location>
</feature>
<dbReference type="SUPFAM" id="SSF49899">
    <property type="entry name" value="Concanavalin A-like lectins/glucanases"/>
    <property type="match status" value="1"/>
</dbReference>
<sequence length="328" mass="36776">MCSSLLFIYLSLHASGHHFISRTEWIGEGFFQGWNWETEDDPTHGRVNYVSQAEARNKNLAYAHREKFVMRADDWSIVDPSARGRDSIRISSQNAYDEAIFVLDLEHMPAGCSTWPAFWTLSRAGPWPNGGEIDVIEGVNLNAHNQASLHTTPGCTMPPDQLRQPQTGTTSTMNCDTAVNYNSGCGVGFSDPDRSYTSYGDPFNRADGGYFAMYKARDSVMIWNWKRRGSVPHVIRNGAHRGQPVVPDASWGPPDANFPFNPDYCNYDQHFNAHQIVFDLTFCGDWAGNVWSTSGCGVGTCVDFVNNNPSAFAEAYWEINSLRVYTRQ</sequence>
<dbReference type="Proteomes" id="UP001201163">
    <property type="component" value="Unassembled WGS sequence"/>
</dbReference>
<gene>
    <name evidence="4" type="ORF">EDB92DRAFT_1632058</name>
</gene>
<feature type="region of interest" description="Disordered" evidence="1">
    <location>
        <begin position="150"/>
        <end position="169"/>
    </location>
</feature>
<dbReference type="Pfam" id="PF26113">
    <property type="entry name" value="GH16_XgeA"/>
    <property type="match status" value="1"/>
</dbReference>
<organism evidence="4 5">
    <name type="scientific">Lactarius akahatsu</name>
    <dbReference type="NCBI Taxonomy" id="416441"/>
    <lineage>
        <taxon>Eukaryota</taxon>
        <taxon>Fungi</taxon>
        <taxon>Dikarya</taxon>
        <taxon>Basidiomycota</taxon>
        <taxon>Agaricomycotina</taxon>
        <taxon>Agaricomycetes</taxon>
        <taxon>Russulales</taxon>
        <taxon>Russulaceae</taxon>
        <taxon>Lactarius</taxon>
    </lineage>
</organism>
<reference evidence="4" key="1">
    <citation type="submission" date="2022-01" db="EMBL/GenBank/DDBJ databases">
        <title>Comparative genomics reveals a dynamic genome evolution in the ectomycorrhizal milk-cap (Lactarius) mushrooms.</title>
        <authorList>
            <consortium name="DOE Joint Genome Institute"/>
            <person name="Lebreton A."/>
            <person name="Tang N."/>
            <person name="Kuo A."/>
            <person name="LaButti K."/>
            <person name="Drula E."/>
            <person name="Barry K."/>
            <person name="Clum A."/>
            <person name="Lipzen A."/>
            <person name="Mousain D."/>
            <person name="Ng V."/>
            <person name="Wang R."/>
            <person name="Wang X."/>
            <person name="Dai Y."/>
            <person name="Henrissat B."/>
            <person name="Grigoriev I.V."/>
            <person name="Guerin-Laguette A."/>
            <person name="Yu F."/>
            <person name="Martin F.M."/>
        </authorList>
    </citation>
    <scope>NUCLEOTIDE SEQUENCE</scope>
    <source>
        <strain evidence="4">QP</strain>
    </source>
</reference>
<evidence type="ECO:0000259" key="3">
    <source>
        <dbReference type="PROSITE" id="PS51762"/>
    </source>
</evidence>
<evidence type="ECO:0000313" key="5">
    <source>
        <dbReference type="Proteomes" id="UP001201163"/>
    </source>
</evidence>
<accession>A0AAD4L8N4</accession>
<keyword evidence="5" id="KW-1185">Reference proteome</keyword>
<name>A0AAD4L8N4_9AGAM</name>
<dbReference type="InterPro" id="IPR013320">
    <property type="entry name" value="ConA-like_dom_sf"/>
</dbReference>
<keyword evidence="2" id="KW-0732">Signal</keyword>
<dbReference type="PROSITE" id="PS51762">
    <property type="entry name" value="GH16_2"/>
    <property type="match status" value="1"/>
</dbReference>
<dbReference type="PANTHER" id="PTHR10963:SF24">
    <property type="entry name" value="GLYCOSIDASE C21B10.07-RELATED"/>
    <property type="match status" value="1"/>
</dbReference>
<dbReference type="GO" id="GO:0004553">
    <property type="term" value="F:hydrolase activity, hydrolyzing O-glycosyl compounds"/>
    <property type="evidence" value="ECO:0007669"/>
    <property type="project" value="InterPro"/>
</dbReference>
<evidence type="ECO:0000313" key="4">
    <source>
        <dbReference type="EMBL" id="KAH8982707.1"/>
    </source>
</evidence>
<dbReference type="InterPro" id="IPR000757">
    <property type="entry name" value="Beta-glucanase-like"/>
</dbReference>
<dbReference type="AlphaFoldDB" id="A0AAD4L8N4"/>
<proteinExistence type="predicted"/>
<dbReference type="CDD" id="cd02181">
    <property type="entry name" value="GH16_fungal_Lam16A_glucanase"/>
    <property type="match status" value="1"/>
</dbReference>
<evidence type="ECO:0000256" key="2">
    <source>
        <dbReference type="SAM" id="SignalP"/>
    </source>
</evidence>
<dbReference type="GO" id="GO:0009251">
    <property type="term" value="P:glucan catabolic process"/>
    <property type="evidence" value="ECO:0007669"/>
    <property type="project" value="TreeGrafter"/>
</dbReference>
<dbReference type="Gene3D" id="2.60.120.200">
    <property type="match status" value="1"/>
</dbReference>